<dbReference type="STRING" id="349163.Acry_0799"/>
<dbReference type="EMBL" id="CP000697">
    <property type="protein sequence ID" value="ABQ30018.1"/>
    <property type="molecule type" value="Genomic_DNA"/>
</dbReference>
<dbReference type="KEGG" id="acr:Acry_0799"/>
<dbReference type="HOGENOM" id="CLU_2033040_0_0_5"/>
<accession>A5FWN6</accession>
<dbReference type="AlphaFoldDB" id="A5FWN6"/>
<organism evidence="2 3">
    <name type="scientific">Acidiphilium cryptum (strain JF-5)</name>
    <dbReference type="NCBI Taxonomy" id="349163"/>
    <lineage>
        <taxon>Bacteria</taxon>
        <taxon>Pseudomonadati</taxon>
        <taxon>Pseudomonadota</taxon>
        <taxon>Alphaproteobacteria</taxon>
        <taxon>Acetobacterales</taxon>
        <taxon>Acidocellaceae</taxon>
        <taxon>Acidiphilium</taxon>
    </lineage>
</organism>
<protein>
    <submittedName>
        <fullName evidence="2">Uncharacterized protein</fullName>
    </submittedName>
</protein>
<proteinExistence type="predicted"/>
<feature type="region of interest" description="Disordered" evidence="1">
    <location>
        <begin position="26"/>
        <end position="52"/>
    </location>
</feature>
<evidence type="ECO:0000256" key="1">
    <source>
        <dbReference type="SAM" id="MobiDB-lite"/>
    </source>
</evidence>
<gene>
    <name evidence="2" type="ordered locus">Acry_0799</name>
</gene>
<dbReference type="Proteomes" id="UP000000245">
    <property type="component" value="Chromosome"/>
</dbReference>
<name>A5FWN6_ACICJ</name>
<evidence type="ECO:0000313" key="2">
    <source>
        <dbReference type="EMBL" id="ABQ30018.1"/>
    </source>
</evidence>
<keyword evidence="3" id="KW-1185">Reference proteome</keyword>
<dbReference type="RefSeq" id="WP_011941787.1">
    <property type="nucleotide sequence ID" value="NC_009484.1"/>
</dbReference>
<reference evidence="2 3" key="1">
    <citation type="submission" date="2007-05" db="EMBL/GenBank/DDBJ databases">
        <title>Complete sequence of chromosome of Acidiphilium cryptum JF-5.</title>
        <authorList>
            <consortium name="US DOE Joint Genome Institute"/>
            <person name="Copeland A."/>
            <person name="Lucas S."/>
            <person name="Lapidus A."/>
            <person name="Barry K."/>
            <person name="Detter J.C."/>
            <person name="Glavina del Rio T."/>
            <person name="Hammon N."/>
            <person name="Israni S."/>
            <person name="Dalin E."/>
            <person name="Tice H."/>
            <person name="Pitluck S."/>
            <person name="Sims D."/>
            <person name="Brettin T."/>
            <person name="Bruce D."/>
            <person name="Han C."/>
            <person name="Schmutz J."/>
            <person name="Larimer F."/>
            <person name="Land M."/>
            <person name="Hauser L."/>
            <person name="Kyrpides N."/>
            <person name="Kim E."/>
            <person name="Magnuson T."/>
            <person name="Richardson P."/>
        </authorList>
    </citation>
    <scope>NUCLEOTIDE SEQUENCE [LARGE SCALE GENOMIC DNA]</scope>
    <source>
        <strain evidence="2 3">JF-5</strain>
    </source>
</reference>
<sequence>MTIGRFSYTRISTTLTDAIEPRNWPQRGRAATCGGGHATFRNRRSSTRGVEEAKKNQLNFELKLPQTEELDTKIDEAGLDTLEYNKRWGLYRVRLTKADITSKSEVLKELSQLAYDRRANA</sequence>
<evidence type="ECO:0000313" key="3">
    <source>
        <dbReference type="Proteomes" id="UP000000245"/>
    </source>
</evidence>